<proteinExistence type="predicted"/>
<dbReference type="RefSeq" id="WP_188660189.1">
    <property type="nucleotide sequence ID" value="NZ_BMKC01000001.1"/>
</dbReference>
<organism evidence="4 5">
    <name type="scientific">Arenimonas soli</name>
    <dbReference type="NCBI Taxonomy" id="2269504"/>
    <lineage>
        <taxon>Bacteria</taxon>
        <taxon>Pseudomonadati</taxon>
        <taxon>Pseudomonadota</taxon>
        <taxon>Gammaproteobacteria</taxon>
        <taxon>Lysobacterales</taxon>
        <taxon>Lysobacteraceae</taxon>
        <taxon>Arenimonas</taxon>
    </lineage>
</organism>
<feature type="chain" id="PRO_5047006531" description="DUF4124 domain-containing protein" evidence="2">
    <location>
        <begin position="24"/>
        <end position="239"/>
    </location>
</feature>
<evidence type="ECO:0000256" key="2">
    <source>
        <dbReference type="SAM" id="SignalP"/>
    </source>
</evidence>
<keyword evidence="2" id="KW-0732">Signal</keyword>
<evidence type="ECO:0000313" key="4">
    <source>
        <dbReference type="EMBL" id="GGA67616.1"/>
    </source>
</evidence>
<evidence type="ECO:0000313" key="5">
    <source>
        <dbReference type="Proteomes" id="UP000623419"/>
    </source>
</evidence>
<evidence type="ECO:0000259" key="3">
    <source>
        <dbReference type="Pfam" id="PF13511"/>
    </source>
</evidence>
<comment type="caution">
    <text evidence="4">The sequence shown here is derived from an EMBL/GenBank/DDBJ whole genome shotgun (WGS) entry which is preliminary data.</text>
</comment>
<feature type="domain" description="DUF4124" evidence="3">
    <location>
        <begin position="14"/>
        <end position="72"/>
    </location>
</feature>
<dbReference type="InterPro" id="IPR025392">
    <property type="entry name" value="DUF4124"/>
</dbReference>
<name>A0ABQ1HB50_9GAMM</name>
<evidence type="ECO:0000256" key="1">
    <source>
        <dbReference type="SAM" id="MobiDB-lite"/>
    </source>
</evidence>
<sequence>MFHPAAPLLLAATLLALPAGVHAQAVNRCVGADGRNVYSDQPCQSEGAVARQGPFRALDGAASPAPVRPAAAGAHGFTTGTGTVGAGCARSIDSLLLGVRGALESGDVNRLATHYHWTGTSARGGRYLMDELEAIARRPLVAIDFVYPEPLPTLPEATDYSASGDFAPAPPRDPATAPQQTDYPMGRADGSEDGSTPAPSRQTRPRALRIEQASSATDAGSARTDFLLRRNAGCWWIEL</sequence>
<feature type="signal peptide" evidence="2">
    <location>
        <begin position="1"/>
        <end position="23"/>
    </location>
</feature>
<gene>
    <name evidence="4" type="ORF">GCM10011521_02190</name>
</gene>
<accession>A0ABQ1HB50</accession>
<keyword evidence="5" id="KW-1185">Reference proteome</keyword>
<feature type="compositionally biased region" description="Polar residues" evidence="1">
    <location>
        <begin position="193"/>
        <end position="202"/>
    </location>
</feature>
<dbReference type="Pfam" id="PF13511">
    <property type="entry name" value="DUF4124"/>
    <property type="match status" value="1"/>
</dbReference>
<feature type="region of interest" description="Disordered" evidence="1">
    <location>
        <begin position="156"/>
        <end position="221"/>
    </location>
</feature>
<reference evidence="5" key="1">
    <citation type="journal article" date="2019" name="Int. J. Syst. Evol. Microbiol.">
        <title>The Global Catalogue of Microorganisms (GCM) 10K type strain sequencing project: providing services to taxonomists for standard genome sequencing and annotation.</title>
        <authorList>
            <consortium name="The Broad Institute Genomics Platform"/>
            <consortium name="The Broad Institute Genome Sequencing Center for Infectious Disease"/>
            <person name="Wu L."/>
            <person name="Ma J."/>
        </authorList>
    </citation>
    <scope>NUCLEOTIDE SEQUENCE [LARGE SCALE GENOMIC DNA]</scope>
    <source>
        <strain evidence="5">CGMCC 1.15905</strain>
    </source>
</reference>
<dbReference type="Proteomes" id="UP000623419">
    <property type="component" value="Unassembled WGS sequence"/>
</dbReference>
<dbReference type="EMBL" id="BMKC01000001">
    <property type="protein sequence ID" value="GGA67616.1"/>
    <property type="molecule type" value="Genomic_DNA"/>
</dbReference>
<protein>
    <recommendedName>
        <fullName evidence="3">DUF4124 domain-containing protein</fullName>
    </recommendedName>
</protein>